<sequence length="153" mass="16448">MTSLSSPLSLYSIPAVWATAFIPVMLKSAAINKLKGYNNVQPRGNTSRVATDKAIPAAASARIERMEGAHMNGNENFPIWVAAVLAGNFAGLDNRTLNSVSIAYVCGRTLYDYIYINQTTRLQSLARSLVFFGTLSLPLYLLFAAAGKVAGQS</sequence>
<dbReference type="EMBL" id="JARJCN010000026">
    <property type="protein sequence ID" value="KAJ7088374.1"/>
    <property type="molecule type" value="Genomic_DNA"/>
</dbReference>
<keyword evidence="3 5" id="KW-1133">Transmembrane helix</keyword>
<dbReference type="PANTHER" id="PTHR35371">
    <property type="entry name" value="INNER MEMBRANE PROTEIN"/>
    <property type="match status" value="1"/>
</dbReference>
<name>A0AAD6XNZ2_9AGAR</name>
<evidence type="ECO:0000313" key="7">
    <source>
        <dbReference type="Proteomes" id="UP001222325"/>
    </source>
</evidence>
<accession>A0AAD6XNZ2</accession>
<evidence type="ECO:0000313" key="6">
    <source>
        <dbReference type="EMBL" id="KAJ7088374.1"/>
    </source>
</evidence>
<keyword evidence="2 5" id="KW-0812">Transmembrane</keyword>
<feature type="transmembrane region" description="Helical" evidence="5">
    <location>
        <begin position="6"/>
        <end position="26"/>
    </location>
</feature>
<dbReference type="AlphaFoldDB" id="A0AAD6XNZ2"/>
<feature type="transmembrane region" description="Helical" evidence="5">
    <location>
        <begin position="129"/>
        <end position="150"/>
    </location>
</feature>
<reference evidence="6" key="1">
    <citation type="submission" date="2023-03" db="EMBL/GenBank/DDBJ databases">
        <title>Massive genome expansion in bonnet fungi (Mycena s.s.) driven by repeated elements and novel gene families across ecological guilds.</title>
        <authorList>
            <consortium name="Lawrence Berkeley National Laboratory"/>
            <person name="Harder C.B."/>
            <person name="Miyauchi S."/>
            <person name="Viragh M."/>
            <person name="Kuo A."/>
            <person name="Thoen E."/>
            <person name="Andreopoulos B."/>
            <person name="Lu D."/>
            <person name="Skrede I."/>
            <person name="Drula E."/>
            <person name="Henrissat B."/>
            <person name="Morin E."/>
            <person name="Kohler A."/>
            <person name="Barry K."/>
            <person name="LaButti K."/>
            <person name="Morin E."/>
            <person name="Salamov A."/>
            <person name="Lipzen A."/>
            <person name="Mereny Z."/>
            <person name="Hegedus B."/>
            <person name="Baldrian P."/>
            <person name="Stursova M."/>
            <person name="Weitz H."/>
            <person name="Taylor A."/>
            <person name="Grigoriev I.V."/>
            <person name="Nagy L.G."/>
            <person name="Martin F."/>
            <person name="Kauserud H."/>
        </authorList>
    </citation>
    <scope>NUCLEOTIDE SEQUENCE</scope>
    <source>
        <strain evidence="6">CBHHK173m</strain>
    </source>
</reference>
<keyword evidence="7" id="KW-1185">Reference proteome</keyword>
<proteinExistence type="predicted"/>
<dbReference type="InterPro" id="IPR001129">
    <property type="entry name" value="Membr-assoc_MAPEG"/>
</dbReference>
<keyword evidence="4 5" id="KW-0472">Membrane</keyword>
<dbReference type="GO" id="GO:0016020">
    <property type="term" value="C:membrane"/>
    <property type="evidence" value="ECO:0007669"/>
    <property type="project" value="UniProtKB-SubCell"/>
</dbReference>
<evidence type="ECO:0000256" key="4">
    <source>
        <dbReference type="ARBA" id="ARBA00023136"/>
    </source>
</evidence>
<protein>
    <submittedName>
        <fullName evidence="6">Uncharacterized protein</fullName>
    </submittedName>
</protein>
<evidence type="ECO:0000256" key="2">
    <source>
        <dbReference type="ARBA" id="ARBA00022692"/>
    </source>
</evidence>
<evidence type="ECO:0000256" key="5">
    <source>
        <dbReference type="SAM" id="Phobius"/>
    </source>
</evidence>
<organism evidence="6 7">
    <name type="scientific">Mycena belliarum</name>
    <dbReference type="NCBI Taxonomy" id="1033014"/>
    <lineage>
        <taxon>Eukaryota</taxon>
        <taxon>Fungi</taxon>
        <taxon>Dikarya</taxon>
        <taxon>Basidiomycota</taxon>
        <taxon>Agaricomycotina</taxon>
        <taxon>Agaricomycetes</taxon>
        <taxon>Agaricomycetidae</taxon>
        <taxon>Agaricales</taxon>
        <taxon>Marasmiineae</taxon>
        <taxon>Mycenaceae</taxon>
        <taxon>Mycena</taxon>
    </lineage>
</organism>
<evidence type="ECO:0000256" key="1">
    <source>
        <dbReference type="ARBA" id="ARBA00004370"/>
    </source>
</evidence>
<dbReference type="Pfam" id="PF01124">
    <property type="entry name" value="MAPEG"/>
    <property type="match status" value="1"/>
</dbReference>
<dbReference type="PANTHER" id="PTHR35371:SF1">
    <property type="entry name" value="BLR7753 PROTEIN"/>
    <property type="match status" value="1"/>
</dbReference>
<evidence type="ECO:0000256" key="3">
    <source>
        <dbReference type="ARBA" id="ARBA00022989"/>
    </source>
</evidence>
<dbReference type="Proteomes" id="UP001222325">
    <property type="component" value="Unassembled WGS sequence"/>
</dbReference>
<comment type="subcellular location">
    <subcellularLocation>
        <location evidence="1">Membrane</location>
    </subcellularLocation>
</comment>
<comment type="caution">
    <text evidence="6">The sequence shown here is derived from an EMBL/GenBank/DDBJ whole genome shotgun (WGS) entry which is preliminary data.</text>
</comment>
<dbReference type="Gene3D" id="1.20.120.550">
    <property type="entry name" value="Membrane associated eicosanoid/glutathione metabolism-like domain"/>
    <property type="match status" value="1"/>
</dbReference>
<dbReference type="InterPro" id="IPR023352">
    <property type="entry name" value="MAPEG-like_dom_sf"/>
</dbReference>
<gene>
    <name evidence="6" type="ORF">B0H15DRAFT_289361</name>
</gene>
<dbReference type="SUPFAM" id="SSF161084">
    <property type="entry name" value="MAPEG domain-like"/>
    <property type="match status" value="1"/>
</dbReference>